<dbReference type="InterPro" id="IPR003959">
    <property type="entry name" value="ATPase_AAA_core"/>
</dbReference>
<evidence type="ECO:0000259" key="4">
    <source>
        <dbReference type="Pfam" id="PF25472"/>
    </source>
</evidence>
<keyword evidence="1" id="KW-0175">Coiled coil</keyword>
<keyword evidence="6" id="KW-1185">Reference proteome</keyword>
<dbReference type="Pfam" id="PF25472">
    <property type="entry name" value="DUF7902"/>
    <property type="match status" value="1"/>
</dbReference>
<evidence type="ECO:0000313" key="5">
    <source>
        <dbReference type="EMBL" id="TGB19162.1"/>
    </source>
</evidence>
<feature type="domain" description="ATPase AAA-type core" evidence="2">
    <location>
        <begin position="1261"/>
        <end position="1300"/>
    </location>
</feature>
<comment type="caution">
    <text evidence="5">The sequence shown here is derived from an EMBL/GenBank/DDBJ whole genome shotgun (WGS) entry which is preliminary data.</text>
</comment>
<feature type="domain" description="DUF7902" evidence="4">
    <location>
        <begin position="571"/>
        <end position="654"/>
    </location>
</feature>
<dbReference type="InterPro" id="IPR027417">
    <property type="entry name" value="P-loop_NTPase"/>
</dbReference>
<dbReference type="RefSeq" id="WP_135336953.1">
    <property type="nucleotide sequence ID" value="NZ_JBHLTX010000017.1"/>
</dbReference>
<dbReference type="EMBL" id="SRID01000003">
    <property type="protein sequence ID" value="TGB19162.1"/>
    <property type="molecule type" value="Genomic_DNA"/>
</dbReference>
<evidence type="ECO:0000313" key="6">
    <source>
        <dbReference type="Proteomes" id="UP000297948"/>
    </source>
</evidence>
<feature type="coiled-coil region" evidence="1">
    <location>
        <begin position="799"/>
        <end position="826"/>
    </location>
</feature>
<name>A0A4Z0HFQ7_9ACTN</name>
<evidence type="ECO:0000256" key="1">
    <source>
        <dbReference type="SAM" id="Coils"/>
    </source>
</evidence>
<evidence type="ECO:0000259" key="2">
    <source>
        <dbReference type="Pfam" id="PF00004"/>
    </source>
</evidence>
<organism evidence="5 6">
    <name type="scientific">Streptomyces palmae</name>
    <dbReference type="NCBI Taxonomy" id="1701085"/>
    <lineage>
        <taxon>Bacteria</taxon>
        <taxon>Bacillati</taxon>
        <taxon>Actinomycetota</taxon>
        <taxon>Actinomycetes</taxon>
        <taxon>Kitasatosporales</taxon>
        <taxon>Streptomycetaceae</taxon>
        <taxon>Streptomyces</taxon>
    </lineage>
</organism>
<sequence length="1585" mass="171732">MVGAARELAERARALDARRTQTFGGGELGLAGAGSLHTEAPVVPRDLVQIGGLLLFGFAPASGAVTEVADVFALYRRGDGGIERAGLDAVPGLLDDPAFRRDFTDLHRYYRAARLLRLRRTGPYLLAVFQTGERLTDIRVLRWRIAADGTPAYLDDKGERDHTSAPAHDFTWTAATREDHVRGRHPHIRIDDAVYVSTVGGRLTVKTEDDTETGEGVHSEPVEDARQSLADAEVAHARIGPLLLLRVRPYNETAWRHLVCDTRTGQVRRVDGIGHGCRRLPQGQGIVFPGGYYPVAGTARTFDTDITGLAFDRTLAAPNGGSVLYAFHAPARGRSLLLPYDVIREEAAAPIAADGWALFDDGTLAVLRAPSADPARLHPLQLWATPYVSETQAAVPPAATGPLARIGDAELVRGISDCLSLARMAEDLTPTEAVFTAITTAATRVGDGYPWLTDPALGSLAEPADTLRATAAQVIEEFRRVTALRRQAADALAEAGARVTALVRRIRGEQPDDAEGWADRLAELRQEQGRLETLREIRYLDLARLEALTAELAEDLAAAGRRAAAFLSGEDAFAGIGQAVAALADEAARITTVAQAAPVGERISGHADRLRAVTEVIASLELTDATVRTQVLARAGEVLGAVNRARATLDARRRALREAEDRAEFAAELALLGQSVAGALAAAATPEECDEQLGRLLLQVESLEARFGATEARRERTAAQREEIHAAFSARKQQQLDTRARHARRIADSAQRVMAAVSRRAAALSSPEASATYFASDPLVAKVRAAAAELRDLGETGRADELDGRLKAARQEADRALRDRSELYDTDGTVRLGRHRFAVNTQPLELALVPHDGTLAFTITGTDYRAPVTDPALAAHRALWDQPLVSESPEVYRAEHLAASLLARAEAGEPGPTPDALTGADQAELLGEVRRAAESRYDEGYDRGVHDHDAAAILSALLRLRSDAGLLRYLPEVRAAAQIFWAHGPDDRARTRWSLRARSLGRARGTFGPVPAIEDLVGELADRAADFLHAAVPDLPAPGEDRRDIGAYLFEELAAAEVPRFATSGPARRLLAGFRAALGGEHAAAVKELAEELRALDDLGGRHQLLHAWLSGHVRAAPAADAPYSALDLPEALAIELCGEAIERRGVDRPLTTRVGGLLGTHPLISEDGSLDLRLDEILARTARFRRHRVPAHRACTRRREELLAAERARLDLDAHRPQVMSAFVRNLLVDEVYLPLVGDNLARQMGAAGEGRRTDNQGLLLLLSPPGYGKTTLMEYVAARLGLFFVRVDGPALGPRTVSLDPAAAPDAAARREVEKINLALAMGGNVLLHLDDIQHTAPELLQKFIPLCDAGRRMEGVRDGQARTYDLRGKRFAVCMAGNPYTESGRLFRIPDMLANRADVWNLGDVLNGKEDLFALSHIENALTANPVLAPLAARDRADIPLLVRMARGEDSVRADRLGHPYSPAELEQVLSVLSTLLHVQETVLAVNRAYIASATQDDSSRTEPPFRLQGSYRNTNRLAERILPMMNTAEVEALIDDHYLGEAQTLTRDAEANLLKLAELRGTLGPEQARRWHEVKASLTHN</sequence>
<proteinExistence type="predicted"/>
<evidence type="ECO:0000259" key="3">
    <source>
        <dbReference type="Pfam" id="PF12458"/>
    </source>
</evidence>
<reference evidence="5 6" key="1">
    <citation type="submission" date="2019-03" db="EMBL/GenBank/DDBJ databases">
        <authorList>
            <person name="Gonzalez-Pimentel J.L."/>
        </authorList>
    </citation>
    <scope>NUCLEOTIDE SEQUENCE [LARGE SCALE GENOMIC DNA]</scope>
    <source>
        <strain evidence="5 6">JCM 31289</strain>
    </source>
</reference>
<dbReference type="Proteomes" id="UP000297948">
    <property type="component" value="Unassembled WGS sequence"/>
</dbReference>
<accession>A0A4Z0HFQ7</accession>
<dbReference type="GO" id="GO:0005524">
    <property type="term" value="F:ATP binding"/>
    <property type="evidence" value="ECO:0007669"/>
    <property type="project" value="InterPro"/>
</dbReference>
<dbReference type="Pfam" id="PF00004">
    <property type="entry name" value="AAA"/>
    <property type="match status" value="1"/>
</dbReference>
<dbReference type="InterPro" id="IPR057224">
    <property type="entry name" value="DUF7902"/>
</dbReference>
<protein>
    <submittedName>
        <fullName evidence="5">AAA family ATPase</fullName>
    </submittedName>
</protein>
<dbReference type="SUPFAM" id="SSF52540">
    <property type="entry name" value="P-loop containing nucleoside triphosphate hydrolases"/>
    <property type="match status" value="1"/>
</dbReference>
<gene>
    <name evidence="5" type="ORF">E4099_00910</name>
</gene>
<dbReference type="Gene3D" id="3.40.50.300">
    <property type="entry name" value="P-loop containing nucleotide triphosphate hydrolases"/>
    <property type="match status" value="1"/>
</dbReference>
<dbReference type="GO" id="GO:0016887">
    <property type="term" value="F:ATP hydrolysis activity"/>
    <property type="evidence" value="ECO:0007669"/>
    <property type="project" value="InterPro"/>
</dbReference>
<feature type="domain" description="DUF3686" evidence="3">
    <location>
        <begin position="7"/>
        <end position="449"/>
    </location>
</feature>
<dbReference type="Pfam" id="PF12458">
    <property type="entry name" value="DUF3686"/>
    <property type="match status" value="1"/>
</dbReference>
<dbReference type="InterPro" id="IPR020958">
    <property type="entry name" value="DUF3686"/>
</dbReference>
<dbReference type="OrthoDB" id="9814769at2"/>